<evidence type="ECO:0000256" key="1">
    <source>
        <dbReference type="PROSITE-ProRule" id="PRU00023"/>
    </source>
</evidence>
<dbReference type="PROSITE" id="PS50088">
    <property type="entry name" value="ANK_REPEAT"/>
    <property type="match status" value="1"/>
</dbReference>
<dbReference type="Pfam" id="PF06985">
    <property type="entry name" value="HET"/>
    <property type="match status" value="1"/>
</dbReference>
<dbReference type="AlphaFoldDB" id="A0A8J2NPK1"/>
<dbReference type="PANTHER" id="PTHR33112">
    <property type="entry name" value="DOMAIN PROTEIN, PUTATIVE-RELATED"/>
    <property type="match status" value="1"/>
</dbReference>
<keyword evidence="1" id="KW-0040">ANK repeat</keyword>
<reference evidence="3" key="1">
    <citation type="submission" date="2021-05" db="EMBL/GenBank/DDBJ databases">
        <authorList>
            <person name="Khan N."/>
        </authorList>
    </citation>
    <scope>NUCLEOTIDE SEQUENCE</scope>
</reference>
<dbReference type="SMART" id="SM00248">
    <property type="entry name" value="ANK"/>
    <property type="match status" value="4"/>
</dbReference>
<dbReference type="EMBL" id="CAJSTJ010000195">
    <property type="protein sequence ID" value="CAG7565989.1"/>
    <property type="molecule type" value="Genomic_DNA"/>
</dbReference>
<feature type="domain" description="Heterokaryon incompatibility" evidence="2">
    <location>
        <begin position="511"/>
        <end position="672"/>
    </location>
</feature>
<evidence type="ECO:0000259" key="2">
    <source>
        <dbReference type="Pfam" id="PF06985"/>
    </source>
</evidence>
<organism evidence="3 4">
    <name type="scientific">Fusarium equiseti</name>
    <name type="common">Fusarium scirpi</name>
    <dbReference type="NCBI Taxonomy" id="61235"/>
    <lineage>
        <taxon>Eukaryota</taxon>
        <taxon>Fungi</taxon>
        <taxon>Dikarya</taxon>
        <taxon>Ascomycota</taxon>
        <taxon>Pezizomycotina</taxon>
        <taxon>Sordariomycetes</taxon>
        <taxon>Hypocreomycetidae</taxon>
        <taxon>Hypocreales</taxon>
        <taxon>Nectriaceae</taxon>
        <taxon>Fusarium</taxon>
        <taxon>Fusarium incarnatum-equiseti species complex</taxon>
    </lineage>
</organism>
<accession>A0A8J2NPK1</accession>
<dbReference type="InterPro" id="IPR002110">
    <property type="entry name" value="Ankyrin_rpt"/>
</dbReference>
<gene>
    <name evidence="3" type="ORF">FEQUK3_LOCUS11695</name>
</gene>
<evidence type="ECO:0000313" key="3">
    <source>
        <dbReference type="EMBL" id="CAG7565989.1"/>
    </source>
</evidence>
<dbReference type="Proteomes" id="UP000693738">
    <property type="component" value="Unassembled WGS sequence"/>
</dbReference>
<dbReference type="PROSITE" id="PS50297">
    <property type="entry name" value="ANK_REP_REGION"/>
    <property type="match status" value="1"/>
</dbReference>
<comment type="caution">
    <text evidence="3">The sequence shown here is derived from an EMBL/GenBank/DDBJ whole genome shotgun (WGS) entry which is preliminary data.</text>
</comment>
<dbReference type="Pfam" id="PF12796">
    <property type="entry name" value="Ank_2"/>
    <property type="match status" value="1"/>
</dbReference>
<proteinExistence type="predicted"/>
<feature type="repeat" description="ANK" evidence="1">
    <location>
        <begin position="198"/>
        <end position="230"/>
    </location>
</feature>
<sequence>MTSTSKDKLIALASAGDLSQLETILSKEKESPVDGTVQELLTTAAAESHPDVVNFLLNKYTSVPLNEAIVRSAVNSGSIPVMRVLLAREPSAINMPFDHYGSPLIVACMRRKNIDYLRYLLEARADPNQDPDAATFPLAIVAALYKDPAVIDILLQHGARLERSGALGAAAQLGNEPMMARLLERGARSETDAIRPSERGSPLHTAVGAGHVGITRMLLQHGADPKALDGNGMTPLDVAEKMQEKGKDMSQILEIFRFKLGIPAPMTSSRDLSEPRDQTYIWNEVDCRTRFCKRCKNVPFDEGEFDGFDGIITVSDTGRESLHLHPDMRLDRNPLGQASLGVDFELVDVWPQLSVITKSAENCDFCRLLEKRLRKTDLPPEFQHGWIRVEVFYGWWNKGDRGLAGLKALVYGKVKEENEFRRLVWLKFTVDAAEGECKRWLRLQPRPPAEFLSGANISKITSRLKRLDINRTSNFLPTRLIDLGCHDNPSSSGRLVTKEEIFDEHCTSPMYVALSYPWGSPEQAARQSKTTPENIHDRATRIDLQAVSKVIQDAAIVCRLLGVRYLWVDALCIIQGDLPDWERESTTMGDIFQNAYLTIGAAAIKSCHESFLSQNVDALEIPFVSRIEPRVKGTYRLVAGGNGNGENICSLRSDWWDDTPGPWDTRGWVFQETAMSTRLLVFGRTMIALETLEEGHTELPSSFNLFKWPIDHSRWRSLVQGYSSMKLTFKKDTFPAISGLARFFAEHLEDKYLAGIWKKDIYMSLFWHSTPPQHLERQSFCASINRISSRPYIAPSWSWAAEKHYAEFGTYGFHPDQSRYQSMPESHVLHAECIVEGLDPFGIVRSGYIVLRAKVLRLVERQFSFTPTPGWNRGHHDWYLDAGTRVMQTLLDGDPEWNDPDIHRVLFILLGSCDDRGIEAIGKFRNDGAPNGERCAFGLVLYPAQGANTFYRVGLFNSQVRNHAPNGGLKFCNDWKMEEITII</sequence>
<protein>
    <recommendedName>
        <fullName evidence="2">Heterokaryon incompatibility domain-containing protein</fullName>
    </recommendedName>
</protein>
<dbReference type="PANTHER" id="PTHR33112:SF16">
    <property type="entry name" value="HETEROKARYON INCOMPATIBILITY DOMAIN-CONTAINING PROTEIN"/>
    <property type="match status" value="1"/>
</dbReference>
<dbReference type="InterPro" id="IPR010730">
    <property type="entry name" value="HET"/>
</dbReference>
<evidence type="ECO:0000313" key="4">
    <source>
        <dbReference type="Proteomes" id="UP000693738"/>
    </source>
</evidence>
<name>A0A8J2NPK1_FUSEQ</name>